<dbReference type="CDD" id="cd17546">
    <property type="entry name" value="REC_hyHK_CKI1_RcsC-like"/>
    <property type="match status" value="1"/>
</dbReference>
<comment type="caution">
    <text evidence="4">The sequence shown here is derived from an EMBL/GenBank/DDBJ whole genome shotgun (WGS) entry which is preliminary data.</text>
</comment>
<dbReference type="PANTHER" id="PTHR44591">
    <property type="entry name" value="STRESS RESPONSE REGULATOR PROTEIN 1"/>
    <property type="match status" value="1"/>
</dbReference>
<evidence type="ECO:0000313" key="4">
    <source>
        <dbReference type="EMBL" id="MDV0445053.1"/>
    </source>
</evidence>
<evidence type="ECO:0000256" key="1">
    <source>
        <dbReference type="ARBA" id="ARBA00022553"/>
    </source>
</evidence>
<organism evidence="4 5">
    <name type="scientific">Methanimicrococcus hacksteinii</name>
    <dbReference type="NCBI Taxonomy" id="3028293"/>
    <lineage>
        <taxon>Archaea</taxon>
        <taxon>Methanobacteriati</taxon>
        <taxon>Methanobacteriota</taxon>
        <taxon>Stenosarchaea group</taxon>
        <taxon>Methanomicrobia</taxon>
        <taxon>Methanosarcinales</taxon>
        <taxon>Methanosarcinaceae</taxon>
        <taxon>Methanimicrococcus</taxon>
    </lineage>
</organism>
<gene>
    <name evidence="4" type="primary">divK</name>
    <name evidence="4" type="ORF">MmiAt1_06080</name>
</gene>
<accession>A0ABU3VNR3</accession>
<dbReference type="Proteomes" id="UP001272052">
    <property type="component" value="Unassembled WGS sequence"/>
</dbReference>
<dbReference type="Pfam" id="PF00072">
    <property type="entry name" value="Response_reg"/>
    <property type="match status" value="1"/>
</dbReference>
<evidence type="ECO:0000259" key="3">
    <source>
        <dbReference type="PROSITE" id="PS50110"/>
    </source>
</evidence>
<dbReference type="Gene3D" id="3.40.50.2300">
    <property type="match status" value="1"/>
</dbReference>
<dbReference type="InterPro" id="IPR011006">
    <property type="entry name" value="CheY-like_superfamily"/>
</dbReference>
<dbReference type="RefSeq" id="WP_318785474.1">
    <property type="nucleotide sequence ID" value="NZ_JAWDKC010000012.1"/>
</dbReference>
<dbReference type="InterPro" id="IPR050595">
    <property type="entry name" value="Bact_response_regulator"/>
</dbReference>
<keyword evidence="5" id="KW-1185">Reference proteome</keyword>
<dbReference type="PROSITE" id="PS50110">
    <property type="entry name" value="RESPONSE_REGULATORY"/>
    <property type="match status" value="1"/>
</dbReference>
<dbReference type="SMART" id="SM00448">
    <property type="entry name" value="REC"/>
    <property type="match status" value="1"/>
</dbReference>
<feature type="modified residue" description="4-aspartylphosphate" evidence="2">
    <location>
        <position position="52"/>
    </location>
</feature>
<evidence type="ECO:0000313" key="5">
    <source>
        <dbReference type="Proteomes" id="UP001272052"/>
    </source>
</evidence>
<dbReference type="PANTHER" id="PTHR44591:SF3">
    <property type="entry name" value="RESPONSE REGULATORY DOMAIN-CONTAINING PROTEIN"/>
    <property type="match status" value="1"/>
</dbReference>
<dbReference type="EMBL" id="JAWDKC010000012">
    <property type="protein sequence ID" value="MDV0445053.1"/>
    <property type="molecule type" value="Genomic_DNA"/>
</dbReference>
<dbReference type="SUPFAM" id="SSF52172">
    <property type="entry name" value="CheY-like"/>
    <property type="match status" value="1"/>
</dbReference>
<keyword evidence="1 2" id="KW-0597">Phosphoprotein</keyword>
<protein>
    <submittedName>
        <fullName evidence="4">Polar-differentiation response regulator DivK</fullName>
    </submittedName>
</protein>
<reference evidence="4 5" key="1">
    <citation type="submission" date="2023-06" db="EMBL/GenBank/DDBJ databases">
        <title>Genome sequence of Methanimicrococcus sp. At1.</title>
        <authorList>
            <person name="Protasov E."/>
            <person name="Platt K."/>
            <person name="Poehlein A."/>
            <person name="Daniel R."/>
            <person name="Brune A."/>
        </authorList>
    </citation>
    <scope>NUCLEOTIDE SEQUENCE [LARGE SCALE GENOMIC DNA]</scope>
    <source>
        <strain evidence="4 5">At1</strain>
    </source>
</reference>
<name>A0ABU3VNR3_9EURY</name>
<feature type="domain" description="Response regulatory" evidence="3">
    <location>
        <begin position="3"/>
        <end position="118"/>
    </location>
</feature>
<dbReference type="InterPro" id="IPR001789">
    <property type="entry name" value="Sig_transdc_resp-reg_receiver"/>
</dbReference>
<evidence type="ECO:0000256" key="2">
    <source>
        <dbReference type="PROSITE-ProRule" id="PRU00169"/>
    </source>
</evidence>
<proteinExistence type="predicted"/>
<sequence>MKQILLIEDNVLNSELVKDILEMENYEITCVTNGKDALDLLKKNLFDLILTDINMPKMDGLELVQRIREETSQICKIIAISSDTSAKDGKSFEEVGFDGFVQKPFKVKEFRNYVNAVIES</sequence>